<dbReference type="Proteomes" id="UP001310594">
    <property type="component" value="Unassembled WGS sequence"/>
</dbReference>
<sequence>MDFEDAMAPWRIVGSITAVFFGAIVHYLPFDDQADWPPVGIQVLNLACLMAWWVWVVTLDINLTSGYLVVARFLSFSAAMQTTTPMTWLLDRVVFRLDRMGFRPTHGTSSLKNGGIHSSTCEDPLKMD</sequence>
<evidence type="ECO:0000256" key="1">
    <source>
        <dbReference type="SAM" id="MobiDB-lite"/>
    </source>
</evidence>
<keyword evidence="2" id="KW-1133">Transmembrane helix</keyword>
<name>A0AAN7ZY14_9PEZI</name>
<feature type="region of interest" description="Disordered" evidence="1">
    <location>
        <begin position="107"/>
        <end position="128"/>
    </location>
</feature>
<evidence type="ECO:0000313" key="3">
    <source>
        <dbReference type="EMBL" id="KAK5689990.1"/>
    </source>
</evidence>
<reference evidence="3" key="1">
    <citation type="submission" date="2023-08" db="EMBL/GenBank/DDBJ databases">
        <title>Black Yeasts Isolated from many extreme environments.</title>
        <authorList>
            <person name="Coleine C."/>
            <person name="Stajich J.E."/>
            <person name="Selbmann L."/>
        </authorList>
    </citation>
    <scope>NUCLEOTIDE SEQUENCE</scope>
    <source>
        <strain evidence="3">CCFEE 5810</strain>
    </source>
</reference>
<feature type="compositionally biased region" description="Polar residues" evidence="1">
    <location>
        <begin position="107"/>
        <end position="121"/>
    </location>
</feature>
<comment type="caution">
    <text evidence="3">The sequence shown here is derived from an EMBL/GenBank/DDBJ whole genome shotgun (WGS) entry which is preliminary data.</text>
</comment>
<protein>
    <submittedName>
        <fullName evidence="3">Uncharacterized protein</fullName>
    </submittedName>
</protein>
<gene>
    <name evidence="3" type="ORF">LTR97_012473</name>
</gene>
<keyword evidence="2" id="KW-0472">Membrane</keyword>
<organism evidence="3 4">
    <name type="scientific">Elasticomyces elasticus</name>
    <dbReference type="NCBI Taxonomy" id="574655"/>
    <lineage>
        <taxon>Eukaryota</taxon>
        <taxon>Fungi</taxon>
        <taxon>Dikarya</taxon>
        <taxon>Ascomycota</taxon>
        <taxon>Pezizomycotina</taxon>
        <taxon>Dothideomycetes</taxon>
        <taxon>Dothideomycetidae</taxon>
        <taxon>Mycosphaerellales</taxon>
        <taxon>Teratosphaeriaceae</taxon>
        <taxon>Elasticomyces</taxon>
    </lineage>
</organism>
<keyword evidence="2" id="KW-0812">Transmembrane</keyword>
<dbReference type="AlphaFoldDB" id="A0AAN7ZY14"/>
<evidence type="ECO:0000313" key="4">
    <source>
        <dbReference type="Proteomes" id="UP001310594"/>
    </source>
</evidence>
<feature type="transmembrane region" description="Helical" evidence="2">
    <location>
        <begin position="12"/>
        <end position="30"/>
    </location>
</feature>
<dbReference type="EMBL" id="JAVRQU010000027">
    <property type="protein sequence ID" value="KAK5689990.1"/>
    <property type="molecule type" value="Genomic_DNA"/>
</dbReference>
<proteinExistence type="predicted"/>
<evidence type="ECO:0000256" key="2">
    <source>
        <dbReference type="SAM" id="Phobius"/>
    </source>
</evidence>
<accession>A0AAN7ZY14</accession>
<feature type="transmembrane region" description="Helical" evidence="2">
    <location>
        <begin position="50"/>
        <end position="70"/>
    </location>
</feature>